<dbReference type="Pfam" id="PF00498">
    <property type="entry name" value="FHA"/>
    <property type="match status" value="1"/>
</dbReference>
<dbReference type="SMART" id="SM00240">
    <property type="entry name" value="FHA"/>
    <property type="match status" value="1"/>
</dbReference>
<proteinExistence type="predicted"/>
<gene>
    <name evidence="4" type="ORF">SAMN05216267_1004232</name>
</gene>
<protein>
    <submittedName>
        <fullName evidence="4">FHA domain-containing protein</fullName>
    </submittedName>
</protein>
<feature type="domain" description="FHA" evidence="3">
    <location>
        <begin position="145"/>
        <end position="199"/>
    </location>
</feature>
<keyword evidence="5" id="KW-1185">Reference proteome</keyword>
<evidence type="ECO:0000256" key="1">
    <source>
        <dbReference type="ARBA" id="ARBA00022553"/>
    </source>
</evidence>
<evidence type="ECO:0000259" key="3">
    <source>
        <dbReference type="PROSITE" id="PS50006"/>
    </source>
</evidence>
<organism evidence="4 5">
    <name type="scientific">Actinacidiphila rubida</name>
    <dbReference type="NCBI Taxonomy" id="310780"/>
    <lineage>
        <taxon>Bacteria</taxon>
        <taxon>Bacillati</taxon>
        <taxon>Actinomycetota</taxon>
        <taxon>Actinomycetes</taxon>
        <taxon>Kitasatosporales</taxon>
        <taxon>Streptomycetaceae</taxon>
        <taxon>Actinacidiphila</taxon>
    </lineage>
</organism>
<dbReference type="PROSITE" id="PS50006">
    <property type="entry name" value="FHA_DOMAIN"/>
    <property type="match status" value="1"/>
</dbReference>
<name>A0A1H8G2Q1_9ACTN</name>
<dbReference type="InterPro" id="IPR000253">
    <property type="entry name" value="FHA_dom"/>
</dbReference>
<evidence type="ECO:0000256" key="2">
    <source>
        <dbReference type="SAM" id="MobiDB-lite"/>
    </source>
</evidence>
<feature type="region of interest" description="Disordered" evidence="2">
    <location>
        <begin position="72"/>
        <end position="98"/>
    </location>
</feature>
<reference evidence="4 5" key="1">
    <citation type="submission" date="2016-10" db="EMBL/GenBank/DDBJ databases">
        <authorList>
            <person name="de Groot N.N."/>
        </authorList>
    </citation>
    <scope>NUCLEOTIDE SEQUENCE [LARGE SCALE GENOMIC DNA]</scope>
    <source>
        <strain evidence="4 5">CGMCC 4.2026</strain>
    </source>
</reference>
<dbReference type="InterPro" id="IPR008984">
    <property type="entry name" value="SMAD_FHA_dom_sf"/>
</dbReference>
<keyword evidence="1" id="KW-0597">Phosphoprotein</keyword>
<dbReference type="Proteomes" id="UP000181951">
    <property type="component" value="Unassembled WGS sequence"/>
</dbReference>
<evidence type="ECO:0000313" key="4">
    <source>
        <dbReference type="EMBL" id="SEN38361.1"/>
    </source>
</evidence>
<evidence type="ECO:0000313" key="5">
    <source>
        <dbReference type="Proteomes" id="UP000181951"/>
    </source>
</evidence>
<dbReference type="Gene3D" id="2.60.200.20">
    <property type="match status" value="1"/>
</dbReference>
<accession>A0A1H8G2Q1</accession>
<dbReference type="AlphaFoldDB" id="A0A1H8G2Q1"/>
<dbReference type="SUPFAM" id="SSF49879">
    <property type="entry name" value="SMAD/FHA domain"/>
    <property type="match status" value="1"/>
</dbReference>
<dbReference type="EMBL" id="FODD01000004">
    <property type="protein sequence ID" value="SEN38361.1"/>
    <property type="molecule type" value="Genomic_DNA"/>
</dbReference>
<dbReference type="CDD" id="cd00060">
    <property type="entry name" value="FHA"/>
    <property type="match status" value="1"/>
</dbReference>
<sequence>MREDEGAGPCPECGTTGAHAGQLVCQGCLVPFALMRPVRHATGGAEYAGEARGGTDAGYAGHADDAVDAQGREHADDMGDDMDATDALPQVGGPAGREAEHARVIRLIPGALQRAAQTRRDAPSQALRLCFPGDETVTVEPGGRVRLGRDPRLCPAVKFLAAHDNLSRLHATFGVEADGSAWITDEDSTNGTFVHGYRLKALEPAAVRPGDTVRLAADLTVRIAL</sequence>
<dbReference type="STRING" id="310780.SAMN05216267_1004232"/>